<feature type="non-terminal residue" evidence="2">
    <location>
        <position position="419"/>
    </location>
</feature>
<dbReference type="Proteomes" id="UP000015453">
    <property type="component" value="Unassembled WGS sequence"/>
</dbReference>
<keyword evidence="3" id="KW-1185">Reference proteome</keyword>
<dbReference type="Pfam" id="PF03372">
    <property type="entry name" value="Exo_endo_phos"/>
    <property type="match status" value="1"/>
</dbReference>
<dbReference type="GO" id="GO:0003824">
    <property type="term" value="F:catalytic activity"/>
    <property type="evidence" value="ECO:0007669"/>
    <property type="project" value="InterPro"/>
</dbReference>
<sequence>MKDSKTMKDPKTMKDKIASIIPLGNTPKKMSSYQRILEEETAQVQETFKNLGHELQLDGPLTEDLKKELQKLAAIKDLVRKWKVGILCIQETKHNDLNIRHIRQVWGRNKVDFRFSPSEGLSGGLLTVWNPDVFQLESEIVTTWGLGLQGRYRDERWLILNLYGKNSSQGKKDQWNWISSLLETWDDPFLAIGDFNVALDTTERRGSTFHPDEARDFSDFLEQNHLQDLPLEAGKFTWKNRDGTKLSRIDRAIIRLPSENSETISYHLTGLPWTVADHRPLLLSRQSVDFGPHPFKFFNAWLANSSFVDFVKRKWDEFPKNDNPMRNFKDKLKGLKLALKPWIATNLEANRSKIFSLKQSMAQLEGIMESRELTLEEKLAYAAASQESSELQRREIGMKRQQLKIKWMADGDENTRLFH</sequence>
<accession>S8CYF4</accession>
<protein>
    <recommendedName>
        <fullName evidence="1">Endonuclease/exonuclease/phosphatase domain-containing protein</fullName>
    </recommendedName>
</protein>
<gene>
    <name evidence="2" type="ORF">M569_02309</name>
</gene>
<dbReference type="EMBL" id="AUSU01000833">
    <property type="protein sequence ID" value="EPS72449.1"/>
    <property type="molecule type" value="Genomic_DNA"/>
</dbReference>
<evidence type="ECO:0000313" key="3">
    <source>
        <dbReference type="Proteomes" id="UP000015453"/>
    </source>
</evidence>
<dbReference type="AlphaFoldDB" id="S8CYF4"/>
<dbReference type="PANTHER" id="PTHR33710:SF64">
    <property type="entry name" value="ENDONUCLEASE_EXONUCLEASE_PHOSPHATASE DOMAIN-CONTAINING PROTEIN"/>
    <property type="match status" value="1"/>
</dbReference>
<proteinExistence type="predicted"/>
<dbReference type="Gene3D" id="3.60.10.10">
    <property type="entry name" value="Endonuclease/exonuclease/phosphatase"/>
    <property type="match status" value="1"/>
</dbReference>
<dbReference type="InterPro" id="IPR036691">
    <property type="entry name" value="Endo/exonu/phosph_ase_sf"/>
</dbReference>
<evidence type="ECO:0000259" key="1">
    <source>
        <dbReference type="Pfam" id="PF03372"/>
    </source>
</evidence>
<name>S8CYF4_9LAMI</name>
<comment type="caution">
    <text evidence="2">The sequence shown here is derived from an EMBL/GenBank/DDBJ whole genome shotgun (WGS) entry which is preliminary data.</text>
</comment>
<evidence type="ECO:0000313" key="2">
    <source>
        <dbReference type="EMBL" id="EPS72449.1"/>
    </source>
</evidence>
<dbReference type="OrthoDB" id="1741802at2759"/>
<organism evidence="2 3">
    <name type="scientific">Genlisea aurea</name>
    <dbReference type="NCBI Taxonomy" id="192259"/>
    <lineage>
        <taxon>Eukaryota</taxon>
        <taxon>Viridiplantae</taxon>
        <taxon>Streptophyta</taxon>
        <taxon>Embryophyta</taxon>
        <taxon>Tracheophyta</taxon>
        <taxon>Spermatophyta</taxon>
        <taxon>Magnoliopsida</taxon>
        <taxon>eudicotyledons</taxon>
        <taxon>Gunneridae</taxon>
        <taxon>Pentapetalae</taxon>
        <taxon>asterids</taxon>
        <taxon>lamiids</taxon>
        <taxon>Lamiales</taxon>
        <taxon>Lentibulariaceae</taxon>
        <taxon>Genlisea</taxon>
    </lineage>
</organism>
<dbReference type="PANTHER" id="PTHR33710">
    <property type="entry name" value="BNAC02G09200D PROTEIN"/>
    <property type="match status" value="1"/>
</dbReference>
<feature type="domain" description="Endonuclease/exonuclease/phosphatase" evidence="1">
    <location>
        <begin position="68"/>
        <end position="255"/>
    </location>
</feature>
<dbReference type="SUPFAM" id="SSF56219">
    <property type="entry name" value="DNase I-like"/>
    <property type="match status" value="1"/>
</dbReference>
<dbReference type="InterPro" id="IPR005135">
    <property type="entry name" value="Endo/exonuclease/phosphatase"/>
</dbReference>
<reference evidence="2 3" key="1">
    <citation type="journal article" date="2013" name="BMC Genomics">
        <title>The miniature genome of a carnivorous plant Genlisea aurea contains a low number of genes and short non-coding sequences.</title>
        <authorList>
            <person name="Leushkin E.V."/>
            <person name="Sutormin R.A."/>
            <person name="Nabieva E.R."/>
            <person name="Penin A.A."/>
            <person name="Kondrashov A.S."/>
            <person name="Logacheva M.D."/>
        </authorList>
    </citation>
    <scope>NUCLEOTIDE SEQUENCE [LARGE SCALE GENOMIC DNA]</scope>
</reference>